<dbReference type="Pfam" id="PF12696">
    <property type="entry name" value="TraG-D_C"/>
    <property type="match status" value="1"/>
</dbReference>
<organism evidence="8 9">
    <name type="scientific">Nocardia terpenica</name>
    <dbReference type="NCBI Taxonomy" id="455432"/>
    <lineage>
        <taxon>Bacteria</taxon>
        <taxon>Bacillati</taxon>
        <taxon>Actinomycetota</taxon>
        <taxon>Actinomycetes</taxon>
        <taxon>Mycobacteriales</taxon>
        <taxon>Nocardiaceae</taxon>
        <taxon>Nocardia</taxon>
    </lineage>
</organism>
<feature type="compositionally biased region" description="Basic residues" evidence="6">
    <location>
        <begin position="53"/>
        <end position="64"/>
    </location>
</feature>
<protein>
    <submittedName>
        <fullName evidence="8">TraG family protein</fullName>
    </submittedName>
</protein>
<accession>A0A291RIE8</accession>
<dbReference type="AlphaFoldDB" id="A0A291RIE8"/>
<feature type="domain" description="TraD/TraG TraM recognition site" evidence="7">
    <location>
        <begin position="474"/>
        <end position="586"/>
    </location>
</feature>
<reference evidence="8 9" key="1">
    <citation type="submission" date="2017-10" db="EMBL/GenBank/DDBJ databases">
        <title>Comparative genomics between pathogenic Norcardia.</title>
        <authorList>
            <person name="Zeng L."/>
        </authorList>
    </citation>
    <scope>NUCLEOTIDE SEQUENCE [LARGE SCALE GENOMIC DNA]</scope>
    <source>
        <strain evidence="8 9">NC_YFY_NT001</strain>
    </source>
</reference>
<dbReference type="PANTHER" id="PTHR37937">
    <property type="entry name" value="CONJUGATIVE TRANSFER: DNA TRANSPORT"/>
    <property type="match status" value="1"/>
</dbReference>
<dbReference type="InterPro" id="IPR027417">
    <property type="entry name" value="P-loop_NTPase"/>
</dbReference>
<sequence length="647" mass="70685">MLPSPGRHPTRNLLPSAPTGSRRERATRGAESCSPRTDAASGVGSRSLPGEHRGRRSIRRRRGVRAAERSRIRTGTTSQHGDHSRTAGQTLGRSRCRLAPRAPPRPGVADLAVHHGGGNRLVLRAGDRRRRDRPPLPEPPPRRRLGDGPGPAPYRARCPLRELESRSGIPETRCPPACLPTLEEALMRRPLHFATTAVDPSRVAIDLGVLADHPREHVYLQHRDGVIVHGPTGAGKTWRVACQRVWDAPGFVLATTTKADLVAATFSARADIGRVAVFDPEDLTGWPRPLRWSILAGCEDPDTAIRRADALARAMPLEGTRNGAYFEQKAATLVRCCLHAAAVAEYSIRDVRVWISARTNRTAIDILTDTLPDWASELDQILGSASESTDDVLAAAARLLEPLASPRLLAAVDVPVGESFDAASFVLSGADTLYLVSRGSSRSMAPFVAALAAEVHHIADRASQRLPGKRLDPPARLVLDEMNNVAPIPDLPMIMTDSGGKGISVWAFAHNQDQNELRWGTDGGRVLAQSAPAMLILPGLRGVDELTALSRLLGERRRWEATLHDGSRSYTLHDDTVLRTDEIRELGTDQALLIYRNAPAILLRLPSVWDVAQWRQAATTSIAAFEEIVTTSTVPKHYVHDRHRRKE</sequence>
<dbReference type="SUPFAM" id="SSF52540">
    <property type="entry name" value="P-loop containing nucleoside triphosphate hydrolases"/>
    <property type="match status" value="1"/>
</dbReference>
<evidence type="ECO:0000256" key="4">
    <source>
        <dbReference type="ARBA" id="ARBA00022989"/>
    </source>
</evidence>
<dbReference type="GO" id="GO:0005886">
    <property type="term" value="C:plasma membrane"/>
    <property type="evidence" value="ECO:0007669"/>
    <property type="project" value="UniProtKB-SubCell"/>
</dbReference>
<dbReference type="Proteomes" id="UP000221961">
    <property type="component" value="Chromosome"/>
</dbReference>
<evidence type="ECO:0000259" key="7">
    <source>
        <dbReference type="Pfam" id="PF12696"/>
    </source>
</evidence>
<gene>
    <name evidence="8" type="ORF">CRH09_15420</name>
</gene>
<feature type="region of interest" description="Disordered" evidence="6">
    <location>
        <begin position="1"/>
        <end position="156"/>
    </location>
</feature>
<evidence type="ECO:0000313" key="9">
    <source>
        <dbReference type="Proteomes" id="UP000221961"/>
    </source>
</evidence>
<name>A0A291RIE8_9NOCA</name>
<proteinExistence type="predicted"/>
<evidence type="ECO:0000256" key="6">
    <source>
        <dbReference type="SAM" id="MobiDB-lite"/>
    </source>
</evidence>
<dbReference type="InterPro" id="IPR051539">
    <property type="entry name" value="T4SS-coupling_protein"/>
</dbReference>
<keyword evidence="2" id="KW-1003">Cell membrane</keyword>
<dbReference type="Gene3D" id="3.40.50.300">
    <property type="entry name" value="P-loop containing nucleotide triphosphate hydrolases"/>
    <property type="match status" value="1"/>
</dbReference>
<dbReference type="CDD" id="cd01127">
    <property type="entry name" value="TrwB_TraG_TraD_VirD4"/>
    <property type="match status" value="1"/>
</dbReference>
<evidence type="ECO:0000256" key="5">
    <source>
        <dbReference type="ARBA" id="ARBA00023136"/>
    </source>
</evidence>
<dbReference type="EMBL" id="CP023778">
    <property type="protein sequence ID" value="ATL67381.1"/>
    <property type="molecule type" value="Genomic_DNA"/>
</dbReference>
<dbReference type="KEGG" id="ntp:CRH09_15420"/>
<keyword evidence="4" id="KW-1133">Transmembrane helix</keyword>
<evidence type="ECO:0000256" key="2">
    <source>
        <dbReference type="ARBA" id="ARBA00022475"/>
    </source>
</evidence>
<evidence type="ECO:0000256" key="3">
    <source>
        <dbReference type="ARBA" id="ARBA00022692"/>
    </source>
</evidence>
<evidence type="ECO:0000256" key="1">
    <source>
        <dbReference type="ARBA" id="ARBA00004651"/>
    </source>
</evidence>
<dbReference type="InterPro" id="IPR032689">
    <property type="entry name" value="TraG-D_C"/>
</dbReference>
<keyword evidence="3" id="KW-0812">Transmembrane</keyword>
<keyword evidence="5" id="KW-0472">Membrane</keyword>
<evidence type="ECO:0000313" key="8">
    <source>
        <dbReference type="EMBL" id="ATL67381.1"/>
    </source>
</evidence>
<dbReference type="PANTHER" id="PTHR37937:SF1">
    <property type="entry name" value="CONJUGATIVE TRANSFER: DNA TRANSPORT"/>
    <property type="match status" value="1"/>
</dbReference>
<comment type="subcellular location">
    <subcellularLocation>
        <location evidence="1">Cell membrane</location>
        <topology evidence="1">Multi-pass membrane protein</topology>
    </subcellularLocation>
</comment>